<dbReference type="EMBL" id="CP095346">
    <property type="protein sequence ID" value="XAG72881.1"/>
    <property type="molecule type" value="Genomic_DNA"/>
</dbReference>
<dbReference type="GO" id="GO:0016757">
    <property type="term" value="F:glycosyltransferase activity"/>
    <property type="evidence" value="ECO:0007669"/>
    <property type="project" value="UniProtKB-KW"/>
</dbReference>
<accession>A0AAU6UFW5</accession>
<name>A0AAU6UFW5_UNCXX</name>
<keyword evidence="2" id="KW-0328">Glycosyltransferase</keyword>
<protein>
    <submittedName>
        <fullName evidence="2">Glycosyltransferase</fullName>
        <ecNumber evidence="2">2.4.-.-</ecNumber>
    </submittedName>
</protein>
<keyword evidence="2" id="KW-0808">Transferase</keyword>
<dbReference type="EC" id="2.4.-.-" evidence="2"/>
<dbReference type="InterPro" id="IPR029044">
    <property type="entry name" value="Nucleotide-diphossugar_trans"/>
</dbReference>
<reference evidence="2" key="1">
    <citation type="submission" date="2022-03" db="EMBL/GenBank/DDBJ databases">
        <title>Sea Food Isolates.</title>
        <authorList>
            <person name="Li c."/>
        </authorList>
    </citation>
    <scope>NUCLEOTIDE SEQUENCE</scope>
    <source>
        <strain evidence="2">19NY04SH03</strain>
    </source>
</reference>
<dbReference type="InterPro" id="IPR001173">
    <property type="entry name" value="Glyco_trans_2-like"/>
</dbReference>
<organism evidence="2">
    <name type="scientific">bacterium 19NY04SH03</name>
    <dbReference type="NCBI Taxonomy" id="2920647"/>
    <lineage>
        <taxon>Bacteria</taxon>
    </lineage>
</organism>
<dbReference type="SUPFAM" id="SSF53448">
    <property type="entry name" value="Nucleotide-diphospho-sugar transferases"/>
    <property type="match status" value="1"/>
</dbReference>
<dbReference type="Pfam" id="PF00535">
    <property type="entry name" value="Glycos_transf_2"/>
    <property type="match status" value="1"/>
</dbReference>
<gene>
    <name evidence="2" type="ORF">MRN42_13390</name>
</gene>
<dbReference type="AlphaFoldDB" id="A0AAU6UFW5"/>
<feature type="domain" description="Glycosyltransferase 2-like" evidence="1">
    <location>
        <begin position="19"/>
        <end position="131"/>
    </location>
</feature>
<evidence type="ECO:0000313" key="2">
    <source>
        <dbReference type="EMBL" id="XAG72881.1"/>
    </source>
</evidence>
<evidence type="ECO:0000259" key="1">
    <source>
        <dbReference type="Pfam" id="PF00535"/>
    </source>
</evidence>
<sequence length="270" mass="31729">MVKLKVLIVTYKIDLESSETLQSLLSVQHKLALDISVVMNSYSNENEEIKYNKSFHNIKVIKNKNNKKLSTIYNEHLESLKNDEYLLILDQDSKLEKTFIDKSISYLDGNDDVNLLLPQVFMRTKLVSPAYIKHGRGKYIKKITDNLLGKTTSKYMCAINSGLIIKATTAKKVKYDERLSFYFTDTKFLIDYQRQFQYIHISNAKIEHDLSQISSDNKEKAIFRERDNIMGLRISTDNLILNEIYVAYRCIRNMIKYHSFSFIKIWFRKC</sequence>
<dbReference type="Gene3D" id="3.90.550.10">
    <property type="entry name" value="Spore Coat Polysaccharide Biosynthesis Protein SpsA, Chain A"/>
    <property type="match status" value="1"/>
</dbReference>
<proteinExistence type="predicted"/>